<feature type="non-terminal residue" evidence="1">
    <location>
        <position position="1"/>
    </location>
</feature>
<reference evidence="1" key="1">
    <citation type="journal article" date="2014" name="Front. Microbiol.">
        <title>High frequency of phylogenetically diverse reductive dehalogenase-homologous genes in deep subseafloor sedimentary metagenomes.</title>
        <authorList>
            <person name="Kawai M."/>
            <person name="Futagami T."/>
            <person name="Toyoda A."/>
            <person name="Takaki Y."/>
            <person name="Nishi S."/>
            <person name="Hori S."/>
            <person name="Arai W."/>
            <person name="Tsubouchi T."/>
            <person name="Morono Y."/>
            <person name="Uchiyama I."/>
            <person name="Ito T."/>
            <person name="Fujiyama A."/>
            <person name="Inagaki F."/>
            <person name="Takami H."/>
        </authorList>
    </citation>
    <scope>NUCLEOTIDE SEQUENCE</scope>
    <source>
        <strain evidence="1">Expedition CK06-06</strain>
    </source>
</reference>
<organism evidence="1">
    <name type="scientific">marine sediment metagenome</name>
    <dbReference type="NCBI Taxonomy" id="412755"/>
    <lineage>
        <taxon>unclassified sequences</taxon>
        <taxon>metagenomes</taxon>
        <taxon>ecological metagenomes</taxon>
    </lineage>
</organism>
<evidence type="ECO:0008006" key="2">
    <source>
        <dbReference type="Google" id="ProtNLM"/>
    </source>
</evidence>
<dbReference type="PANTHER" id="PTHR42924:SF3">
    <property type="entry name" value="POLYMERASE_HISTIDINOL PHOSPHATASE N-TERMINAL DOMAIN-CONTAINING PROTEIN"/>
    <property type="match status" value="1"/>
</dbReference>
<accession>X1AV16</accession>
<dbReference type="Gene3D" id="1.10.150.650">
    <property type="match status" value="1"/>
</dbReference>
<dbReference type="PANTHER" id="PTHR42924">
    <property type="entry name" value="EXONUCLEASE"/>
    <property type="match status" value="1"/>
</dbReference>
<dbReference type="GO" id="GO:0035312">
    <property type="term" value="F:5'-3' DNA exonuclease activity"/>
    <property type="evidence" value="ECO:0007669"/>
    <property type="project" value="TreeGrafter"/>
</dbReference>
<dbReference type="Gene3D" id="3.20.20.140">
    <property type="entry name" value="Metal-dependent hydrolases"/>
    <property type="match status" value="1"/>
</dbReference>
<dbReference type="InterPro" id="IPR052018">
    <property type="entry name" value="PHP_domain"/>
</dbReference>
<protein>
    <recommendedName>
        <fullName evidence="2">PHP domain-containing protein</fullName>
    </recommendedName>
</protein>
<gene>
    <name evidence="1" type="ORF">S01H4_05938</name>
</gene>
<dbReference type="InterPro" id="IPR016195">
    <property type="entry name" value="Pol/histidinol_Pase-like"/>
</dbReference>
<evidence type="ECO:0000313" key="1">
    <source>
        <dbReference type="EMBL" id="GAG73122.1"/>
    </source>
</evidence>
<sequence length="250" mass="28495">IGLEEFISYGQEKEIIVIPGIEISIRHEPERDLIDIHVIGLNIDYESKNLNNSIENQIRGRLEQKKAICKRLRDELGYNITFEEVKAIAGGTIVGRPHIVEIMIKNNPNIIKGKSKNELFKMISIGGEAFVDREVELNFEESIDLIKAAGGVPILAHPGIYEVSDRKKFVEFCVKTGIEGIEIEYTYSKNRPYYETDNPTWAQEFFPNYYRKIAENLNIIMSGGSDYHGGKKGIRIGDANVPNEYLKRFI</sequence>
<dbReference type="EMBL" id="BART01001771">
    <property type="protein sequence ID" value="GAG73122.1"/>
    <property type="molecule type" value="Genomic_DNA"/>
</dbReference>
<dbReference type="GO" id="GO:0004534">
    <property type="term" value="F:5'-3' RNA exonuclease activity"/>
    <property type="evidence" value="ECO:0007669"/>
    <property type="project" value="TreeGrafter"/>
</dbReference>
<dbReference type="SUPFAM" id="SSF89550">
    <property type="entry name" value="PHP domain-like"/>
    <property type="match status" value="1"/>
</dbReference>
<name>X1AV16_9ZZZZ</name>
<proteinExistence type="predicted"/>
<comment type="caution">
    <text evidence="1">The sequence shown here is derived from an EMBL/GenBank/DDBJ whole genome shotgun (WGS) entry which is preliminary data.</text>
</comment>
<dbReference type="AlphaFoldDB" id="X1AV16"/>